<evidence type="ECO:0000313" key="15">
    <source>
        <dbReference type="EMBL" id="MCX9001684.1"/>
    </source>
</evidence>
<evidence type="ECO:0000256" key="4">
    <source>
        <dbReference type="ARBA" id="ARBA00022475"/>
    </source>
</evidence>
<keyword evidence="9 12" id="KW-1133">Transmembrane helix</keyword>
<feature type="transmembrane region" description="Helical" evidence="12">
    <location>
        <begin position="353"/>
        <end position="376"/>
    </location>
</feature>
<accession>A0AAW5W705</accession>
<comment type="caution">
    <text evidence="15">The sequence shown here is derived from an EMBL/GenBank/DDBJ whole genome shotgun (WGS) entry which is preliminary data.</text>
</comment>
<organism evidence="15 16">
    <name type="scientific">Citrobacter portucalensis</name>
    <dbReference type="NCBI Taxonomy" id="1639133"/>
    <lineage>
        <taxon>Bacteria</taxon>
        <taxon>Pseudomonadati</taxon>
        <taxon>Pseudomonadota</taxon>
        <taxon>Gammaproteobacteria</taxon>
        <taxon>Enterobacterales</taxon>
        <taxon>Enterobacteriaceae</taxon>
        <taxon>Citrobacter</taxon>
        <taxon>Citrobacter freundii complex</taxon>
    </lineage>
</organism>
<dbReference type="GO" id="GO:0020037">
    <property type="term" value="F:heme binding"/>
    <property type="evidence" value="ECO:0007669"/>
    <property type="project" value="TreeGrafter"/>
</dbReference>
<dbReference type="AlphaFoldDB" id="A0AAW5W705"/>
<keyword evidence="8" id="KW-0249">Electron transport</keyword>
<evidence type="ECO:0000256" key="9">
    <source>
        <dbReference type="ARBA" id="ARBA00022989"/>
    </source>
</evidence>
<dbReference type="GO" id="GO:0005886">
    <property type="term" value="C:plasma membrane"/>
    <property type="evidence" value="ECO:0007669"/>
    <property type="project" value="UniProtKB-SubCell"/>
</dbReference>
<dbReference type="NCBIfam" id="NF011582">
    <property type="entry name" value="PRK15006.1"/>
    <property type="match status" value="1"/>
</dbReference>
<evidence type="ECO:0000256" key="3">
    <source>
        <dbReference type="ARBA" id="ARBA00022448"/>
    </source>
</evidence>
<dbReference type="Pfam" id="PF09699">
    <property type="entry name" value="Paired_CXXCH_1"/>
    <property type="match status" value="1"/>
</dbReference>
<evidence type="ECO:0000313" key="16">
    <source>
        <dbReference type="Proteomes" id="UP001207430"/>
    </source>
</evidence>
<evidence type="ECO:0000256" key="10">
    <source>
        <dbReference type="ARBA" id="ARBA00023004"/>
    </source>
</evidence>
<dbReference type="Gene3D" id="3.90.10.10">
    <property type="entry name" value="Cytochrome C3"/>
    <property type="match status" value="1"/>
</dbReference>
<dbReference type="Proteomes" id="UP001207430">
    <property type="component" value="Unassembled WGS sequence"/>
</dbReference>
<dbReference type="PRINTS" id="PR00161">
    <property type="entry name" value="NIHGNASECYTB"/>
</dbReference>
<keyword evidence="6 12" id="KW-0812">Transmembrane</keyword>
<evidence type="ECO:0000256" key="5">
    <source>
        <dbReference type="ARBA" id="ARBA00022617"/>
    </source>
</evidence>
<keyword evidence="10" id="KW-0408">Iron</keyword>
<evidence type="ECO:0000256" key="8">
    <source>
        <dbReference type="ARBA" id="ARBA00022982"/>
    </source>
</evidence>
<dbReference type="Gene3D" id="1.20.950.20">
    <property type="entry name" value="Transmembrane di-heme cytochromes, Chain C"/>
    <property type="match status" value="1"/>
</dbReference>
<feature type="domain" description="Cytochrome b561 bacterial/Ni-hydrogenase" evidence="13">
    <location>
        <begin position="347"/>
        <end position="533"/>
    </location>
</feature>
<evidence type="ECO:0000256" key="12">
    <source>
        <dbReference type="SAM" id="Phobius"/>
    </source>
</evidence>
<feature type="transmembrane region" description="Helical" evidence="12">
    <location>
        <begin position="388"/>
        <end position="409"/>
    </location>
</feature>
<keyword evidence="5" id="KW-0349">Heme</keyword>
<feature type="transmembrane region" description="Helical" evidence="12">
    <location>
        <begin position="497"/>
        <end position="516"/>
    </location>
</feature>
<dbReference type="GO" id="GO:0009061">
    <property type="term" value="P:anaerobic respiration"/>
    <property type="evidence" value="ECO:0007669"/>
    <property type="project" value="UniProtKB-ARBA"/>
</dbReference>
<dbReference type="InterPro" id="IPR036280">
    <property type="entry name" value="Multihaem_cyt_sf"/>
</dbReference>
<proteinExistence type="inferred from homology"/>
<feature type="transmembrane region" description="Helical" evidence="12">
    <location>
        <begin position="310"/>
        <end position="332"/>
    </location>
</feature>
<evidence type="ECO:0000256" key="6">
    <source>
        <dbReference type="ARBA" id="ARBA00022692"/>
    </source>
</evidence>
<comment type="subcellular location">
    <subcellularLocation>
        <location evidence="1">Cell membrane</location>
        <topology evidence="1">Multi-pass membrane protein</topology>
    </subcellularLocation>
</comment>
<dbReference type="InterPro" id="IPR051542">
    <property type="entry name" value="Hydrogenase_cytochrome"/>
</dbReference>
<dbReference type="PANTHER" id="PTHR30485">
    <property type="entry name" value="NI/FE-HYDROGENASE 1 B-TYPE CYTOCHROME SUBUNIT"/>
    <property type="match status" value="1"/>
</dbReference>
<dbReference type="InterPro" id="IPR016174">
    <property type="entry name" value="Di-haem_cyt_TM"/>
</dbReference>
<dbReference type="PANTHER" id="PTHR30485:SF1">
    <property type="entry name" value="CYTOCHROME YDHU-RELATED"/>
    <property type="match status" value="1"/>
</dbReference>
<keyword evidence="7" id="KW-0479">Metal-binding</keyword>
<evidence type="ECO:0000256" key="1">
    <source>
        <dbReference type="ARBA" id="ARBA00004651"/>
    </source>
</evidence>
<feature type="domain" description="Doubled CXXCH motif" evidence="14">
    <location>
        <begin position="132"/>
        <end position="173"/>
    </location>
</feature>
<dbReference type="InterPro" id="IPR000516">
    <property type="entry name" value="Ni-dep_Hydgase_cyt-B"/>
</dbReference>
<dbReference type="RefSeq" id="WP_267448596.1">
    <property type="nucleotide sequence ID" value="NZ_JANDBG010000006.1"/>
</dbReference>
<reference evidence="15" key="1">
    <citation type="submission" date="2022-07" db="EMBL/GenBank/DDBJ databases">
        <title>Genome Sequence of Citrobacter portucalensis from Edible Snails.</title>
        <authorList>
            <person name="Okafor A.C."/>
            <person name="Ogbo F.C."/>
            <person name="Ruppitsch W."/>
            <person name="Allerberger F."/>
        </authorList>
    </citation>
    <scope>NUCLEOTIDE SEQUENCE</scope>
    <source>
        <strain evidence="15">Igbk 7</strain>
    </source>
</reference>
<feature type="transmembrane region" description="Helical" evidence="12">
    <location>
        <begin position="456"/>
        <end position="477"/>
    </location>
</feature>
<sequence length="541" mass="59436">MREIMLMRGFLIRGFFFLLSGVMPLSGFSAPIPTQQLNQPCLACHADGDIQGISTDKVQDNLFVSPDKYHDSVHGEVPCIACHESKPGSEGFSVTPHVLKAGAEKSCESCHGVVMRNTVHAVQQSVHSEKIAKGEFSCTSCHNAHTMTAGELNHPGKQRIADDNLMCTNCHSRAGVFTQLSGGKTSTSQDMAHSALPYASEHLNSLRCIDCHADIADTTLHRILPASQAISCEQCHGDSALLTSRLKTFAPDESALAGSLMGKGLFDERVLREKLATVSTLPPVVRQVDGALFTNTYMIGNNGSGQADSLVAWGLGGLVVLLICHGLGRIILSQRAIDIPLDIHYLYTLPVRCWHWLNALCFAALIVSGFALHWVSAQFSLWVDVHNIAGVTLCMIWLGFILVAICGNWHHYRVRWQGFVGRFIRQVRYYLYGIFRGESHPEHASPEAKFNILQQLGYIGVMFLLLPLLIVTGLLMMYPDLTPETLFSSPGKQVVAWLHYGLAVVMVAFIIVHLYLCSTGDTPGSLIKGMIDGYHRSRKQK</sequence>
<dbReference type="InterPro" id="IPR010177">
    <property type="entry name" value="Paired_CXXCH_1"/>
</dbReference>
<keyword evidence="11 12" id="KW-0472">Membrane</keyword>
<dbReference type="GO" id="GO:0005506">
    <property type="term" value="F:iron ion binding"/>
    <property type="evidence" value="ECO:0007669"/>
    <property type="project" value="InterPro"/>
</dbReference>
<protein>
    <submittedName>
        <fullName evidence="15">Thiosulfate reductase cytochrome B subunit</fullName>
    </submittedName>
</protein>
<dbReference type="Pfam" id="PF01292">
    <property type="entry name" value="Ni_hydr_CYTB"/>
    <property type="match status" value="1"/>
</dbReference>
<dbReference type="GO" id="GO:0009055">
    <property type="term" value="F:electron transfer activity"/>
    <property type="evidence" value="ECO:0007669"/>
    <property type="project" value="InterPro"/>
</dbReference>
<evidence type="ECO:0000256" key="11">
    <source>
        <dbReference type="ARBA" id="ARBA00023136"/>
    </source>
</evidence>
<evidence type="ECO:0000259" key="14">
    <source>
        <dbReference type="Pfam" id="PF09699"/>
    </source>
</evidence>
<dbReference type="SUPFAM" id="SSF48695">
    <property type="entry name" value="Multiheme cytochromes"/>
    <property type="match status" value="2"/>
</dbReference>
<dbReference type="EMBL" id="JANDBG010000006">
    <property type="protein sequence ID" value="MCX9001684.1"/>
    <property type="molecule type" value="Genomic_DNA"/>
</dbReference>
<evidence type="ECO:0000256" key="7">
    <source>
        <dbReference type="ARBA" id="ARBA00022723"/>
    </source>
</evidence>
<dbReference type="GO" id="GO:0022904">
    <property type="term" value="P:respiratory electron transport chain"/>
    <property type="evidence" value="ECO:0007669"/>
    <property type="project" value="InterPro"/>
</dbReference>
<name>A0AAW5W705_9ENTR</name>
<keyword evidence="4" id="KW-1003">Cell membrane</keyword>
<evidence type="ECO:0000259" key="13">
    <source>
        <dbReference type="Pfam" id="PF01292"/>
    </source>
</evidence>
<evidence type="ECO:0000256" key="2">
    <source>
        <dbReference type="ARBA" id="ARBA00008622"/>
    </source>
</evidence>
<keyword evidence="3" id="KW-0813">Transport</keyword>
<dbReference type="SUPFAM" id="SSF81342">
    <property type="entry name" value="Transmembrane di-heme cytochromes"/>
    <property type="match status" value="1"/>
</dbReference>
<dbReference type="InterPro" id="IPR011577">
    <property type="entry name" value="Cyt_b561_bac/Ni-Hgenase"/>
</dbReference>
<gene>
    <name evidence="15" type="ORF">NLN86_08455</name>
</gene>
<comment type="similarity">
    <text evidence="2">Belongs to the HupC/HyaC/HydC family.</text>
</comment>